<evidence type="ECO:0000313" key="7">
    <source>
        <dbReference type="EMBL" id="KZP27399.1"/>
    </source>
</evidence>
<feature type="compositionally biased region" description="Basic and acidic residues" evidence="5">
    <location>
        <begin position="166"/>
        <end position="177"/>
    </location>
</feature>
<dbReference type="PROSITE" id="PS50016">
    <property type="entry name" value="ZF_PHD_2"/>
    <property type="match status" value="1"/>
</dbReference>
<evidence type="ECO:0000256" key="4">
    <source>
        <dbReference type="PROSITE-ProRule" id="PRU00146"/>
    </source>
</evidence>
<evidence type="ECO:0000256" key="2">
    <source>
        <dbReference type="ARBA" id="ARBA00022771"/>
    </source>
</evidence>
<dbReference type="InterPro" id="IPR013083">
    <property type="entry name" value="Znf_RING/FYVE/PHD"/>
</dbReference>
<feature type="region of interest" description="Disordered" evidence="5">
    <location>
        <begin position="349"/>
        <end position="432"/>
    </location>
</feature>
<dbReference type="STRING" id="436010.A0A166QPL6"/>
<dbReference type="InterPro" id="IPR011011">
    <property type="entry name" value="Znf_FYVE_PHD"/>
</dbReference>
<reference evidence="7 8" key="1">
    <citation type="journal article" date="2016" name="Mol. Biol. Evol.">
        <title>Comparative Genomics of Early-Diverging Mushroom-Forming Fungi Provides Insights into the Origins of Lignocellulose Decay Capabilities.</title>
        <authorList>
            <person name="Nagy L.G."/>
            <person name="Riley R."/>
            <person name="Tritt A."/>
            <person name="Adam C."/>
            <person name="Daum C."/>
            <person name="Floudas D."/>
            <person name="Sun H."/>
            <person name="Yadav J.S."/>
            <person name="Pangilinan J."/>
            <person name="Larsson K.H."/>
            <person name="Matsuura K."/>
            <person name="Barry K."/>
            <person name="Labutti K."/>
            <person name="Kuo R."/>
            <person name="Ohm R.A."/>
            <person name="Bhattacharya S.S."/>
            <person name="Shirouzu T."/>
            <person name="Yoshinaga Y."/>
            <person name="Martin F.M."/>
            <person name="Grigoriev I.V."/>
            <person name="Hibbett D.S."/>
        </authorList>
    </citation>
    <scope>NUCLEOTIDE SEQUENCE [LARGE SCALE GENOMIC DNA]</scope>
    <source>
        <strain evidence="7 8">CBS 109695</strain>
    </source>
</reference>
<keyword evidence="1" id="KW-0479">Metal-binding</keyword>
<keyword evidence="8" id="KW-1185">Reference proteome</keyword>
<dbReference type="GO" id="GO:0008270">
    <property type="term" value="F:zinc ion binding"/>
    <property type="evidence" value="ECO:0007669"/>
    <property type="project" value="UniProtKB-KW"/>
</dbReference>
<evidence type="ECO:0000256" key="3">
    <source>
        <dbReference type="ARBA" id="ARBA00022833"/>
    </source>
</evidence>
<protein>
    <recommendedName>
        <fullName evidence="6">PHD-type domain-containing protein</fullName>
    </recommendedName>
</protein>
<feature type="region of interest" description="Disordered" evidence="5">
    <location>
        <begin position="569"/>
        <end position="624"/>
    </location>
</feature>
<feature type="compositionally biased region" description="Polar residues" evidence="5">
    <location>
        <begin position="599"/>
        <end position="613"/>
    </location>
</feature>
<feature type="compositionally biased region" description="Polar residues" evidence="5">
    <location>
        <begin position="310"/>
        <end position="323"/>
    </location>
</feature>
<evidence type="ECO:0000313" key="8">
    <source>
        <dbReference type="Proteomes" id="UP000076532"/>
    </source>
</evidence>
<feature type="compositionally biased region" description="Acidic residues" evidence="5">
    <location>
        <begin position="413"/>
        <end position="430"/>
    </location>
</feature>
<keyword evidence="3" id="KW-0862">Zinc</keyword>
<dbReference type="EMBL" id="KV417509">
    <property type="protein sequence ID" value="KZP27399.1"/>
    <property type="molecule type" value="Genomic_DNA"/>
</dbReference>
<dbReference type="InterPro" id="IPR019787">
    <property type="entry name" value="Znf_PHD-finger"/>
</dbReference>
<dbReference type="SMART" id="SM00249">
    <property type="entry name" value="PHD"/>
    <property type="match status" value="1"/>
</dbReference>
<dbReference type="InterPro" id="IPR019786">
    <property type="entry name" value="Zinc_finger_PHD-type_CS"/>
</dbReference>
<dbReference type="PANTHER" id="PTHR14296">
    <property type="entry name" value="REMODELING AND SPACING FACTOR 1"/>
    <property type="match status" value="1"/>
</dbReference>
<dbReference type="CDD" id="cd15489">
    <property type="entry name" value="PHD_SF"/>
    <property type="match status" value="1"/>
</dbReference>
<dbReference type="InterPro" id="IPR028938">
    <property type="entry name" value="Rsf1-like"/>
</dbReference>
<accession>A0A166QPL6</accession>
<gene>
    <name evidence="7" type="ORF">FIBSPDRAFT_730916</name>
</gene>
<feature type="region of interest" description="Disordered" evidence="5">
    <location>
        <begin position="112"/>
        <end position="204"/>
    </location>
</feature>
<dbReference type="Proteomes" id="UP000076532">
    <property type="component" value="Unassembled WGS sequence"/>
</dbReference>
<dbReference type="AlphaFoldDB" id="A0A166QPL6"/>
<dbReference type="Gene3D" id="3.30.40.10">
    <property type="entry name" value="Zinc/RING finger domain, C3HC4 (zinc finger)"/>
    <property type="match status" value="1"/>
</dbReference>
<feature type="domain" description="PHD-type" evidence="6">
    <location>
        <begin position="631"/>
        <end position="692"/>
    </location>
</feature>
<dbReference type="GO" id="GO:0031213">
    <property type="term" value="C:RSF complex"/>
    <property type="evidence" value="ECO:0007669"/>
    <property type="project" value="InterPro"/>
</dbReference>
<dbReference type="PROSITE" id="PS01359">
    <property type="entry name" value="ZF_PHD_1"/>
    <property type="match status" value="1"/>
</dbReference>
<name>A0A166QPL6_9AGAM</name>
<evidence type="ECO:0000256" key="5">
    <source>
        <dbReference type="SAM" id="MobiDB-lite"/>
    </source>
</evidence>
<proteinExistence type="predicted"/>
<feature type="region of interest" description="Disordered" evidence="5">
    <location>
        <begin position="1"/>
        <end position="25"/>
    </location>
</feature>
<feature type="region of interest" description="Disordered" evidence="5">
    <location>
        <begin position="709"/>
        <end position="747"/>
    </location>
</feature>
<evidence type="ECO:0000256" key="1">
    <source>
        <dbReference type="ARBA" id="ARBA00022723"/>
    </source>
</evidence>
<dbReference type="SUPFAM" id="SSF57903">
    <property type="entry name" value="FYVE/PHD zinc finger"/>
    <property type="match status" value="1"/>
</dbReference>
<dbReference type="GO" id="GO:0006355">
    <property type="term" value="P:regulation of DNA-templated transcription"/>
    <property type="evidence" value="ECO:0007669"/>
    <property type="project" value="InterPro"/>
</dbReference>
<feature type="compositionally biased region" description="Basic and acidic residues" evidence="5">
    <location>
        <begin position="569"/>
        <end position="598"/>
    </location>
</feature>
<feature type="region of interest" description="Disordered" evidence="5">
    <location>
        <begin position="277"/>
        <end position="333"/>
    </location>
</feature>
<dbReference type="OrthoDB" id="303107at2759"/>
<dbReference type="InterPro" id="IPR001965">
    <property type="entry name" value="Znf_PHD"/>
</dbReference>
<organism evidence="7 8">
    <name type="scientific">Athelia psychrophila</name>
    <dbReference type="NCBI Taxonomy" id="1759441"/>
    <lineage>
        <taxon>Eukaryota</taxon>
        <taxon>Fungi</taxon>
        <taxon>Dikarya</taxon>
        <taxon>Basidiomycota</taxon>
        <taxon>Agaricomycotina</taxon>
        <taxon>Agaricomycetes</taxon>
        <taxon>Agaricomycetidae</taxon>
        <taxon>Atheliales</taxon>
        <taxon>Atheliaceae</taxon>
        <taxon>Athelia</taxon>
    </lineage>
</organism>
<dbReference type="PANTHER" id="PTHR14296:SF3">
    <property type="entry name" value="DIKAR, ISOFORM F"/>
    <property type="match status" value="1"/>
</dbReference>
<dbReference type="Pfam" id="PF00628">
    <property type="entry name" value="PHD"/>
    <property type="match status" value="1"/>
</dbReference>
<sequence length="829" mass="93170">MPRRPLVRGLESTSATPHAQSPALPSSATLSPELLELRRHWKWAAFSQFFFTFAPLFNMSDVTIADIEDDLTRSTGITLPRIMQRLLYTVSYDRKTNLDNWQTVLRKQYYKRDPAANPIGPEPSYDSEQEISPEHETPVTQASEEPRGSEGDQEIPATDLDDDGVKDEGRITADAVERQTASPLPLPEHQEPRSPRASNNEGTPIIEESKNWLDLSMFEKLDSMHLVTEWQFHNPLRVRTLMKDDDEDASWRIEPIGYDAKSNAYWLIGADRLWIQRSPPKPSHQKKRKRAASGGANIPQAKRADHGRKQTGQSSAAQPSASRGNGRAAKAQAKIKLDAQAKELANFQREAAASARSKGRTPLPPPRGTRLSKRLRGPIEEDGWQPVPDEWLENESSLSRAQSQRVVPKTGLESDDESALTSLSDDEEPELQTVQVEDAGQVKADDSDNLDERGIEIPAETPNGFVEWETIAVTLHEWENVAEPFAKATHYTEKALYKVLTVDIAPVIVAEMREILRQRQLEESIVHRKRSSRIAIKESEKEEAQVAAQRKAEEVEKLSRAQRLEARQQREEAERIKRETAREQRKKEREQREARNSKAADQSNGSSAHTPHQANLAGNGSLGGARTPDWELDCEVCLRRGVNQDDGQPMMSCGTCNKWQHINCHDNADYAAGRRRRNWTNEEFVCHRCQSRTFRAAGPVQHLTKPQAIGQPLPPGQMSYAQSSAPGRGYAVGTSHPPPHATGQNGQHMYGGSVAPATILHQRAVQPQPAITFAHYQPDPQGFSNRQTYQRDQQMPPRVYSQHQPYAASVPHQPHPMQVRTCLKCPRRV</sequence>
<feature type="compositionally biased region" description="Polar residues" evidence="5">
    <location>
        <begin position="394"/>
        <end position="405"/>
    </location>
</feature>
<evidence type="ECO:0000259" key="6">
    <source>
        <dbReference type="PROSITE" id="PS50016"/>
    </source>
</evidence>
<keyword evidence="2 4" id="KW-0863">Zinc-finger</keyword>